<comment type="caution">
    <text evidence="2">The sequence shown here is derived from an EMBL/GenBank/DDBJ whole genome shotgun (WGS) entry which is preliminary data.</text>
</comment>
<sequence>MVGRLKKGVIPVLDLSASQAKKYFLKAESYCNFDLPNYINFDPLLKMVEKELKNKELSDFYNGAKPRDFENVNHKILNNKDSKYSWRPFQLIHPALYVQLVKQVTESKNWKQIQSRFRRFSSDEHINCLSIPLRSNLTTSDKAEQVTNWWISVEQKSLELALDFQYIIKTDITDCYSSIYTHSIAWAIHGKNFAKQNQKDKTLLGNKIDNLLQDMHHGQTNGVPQGSALMDFIAEIVLGYSDELLAEKLNSTEFQKEFLGEYFILRYRDDYRIFVNNPITGDVIVKYLCEILAELNLKLNPGKTSVSYDIITESIKPDKLFWINKKHFDKNLQKHLLIIHSFSREYPNSGSVIKALKAYYKRLSQRKKGVDNVEALLGIAVDIAQKNPRAYPDCAAIISCLISKIKYKKKKKELIKKIHKKFEMTPNTGHLEIWLQRVSLQFFKEFKYEETLCKKVNGKKMELWDCNWLSTRLARLINEFDIVDKEIINNLPDIIRANEVELFHSKQDYYY</sequence>
<dbReference type="Proteomes" id="UP000863577">
    <property type="component" value="Unassembled WGS sequence"/>
</dbReference>
<reference evidence="2" key="2">
    <citation type="submission" date="2019-09" db="EMBL/GenBank/DDBJ databases">
        <authorList>
            <consortium name="NCBI Pathogen Detection Project"/>
        </authorList>
    </citation>
    <scope>NUCLEOTIDE SEQUENCE</scope>
    <source>
        <strain evidence="2">CL18-200174</strain>
    </source>
</reference>
<dbReference type="EMBL" id="DACWOD010000002">
    <property type="protein sequence ID" value="HAU2395427.1"/>
    <property type="molecule type" value="Genomic_DNA"/>
</dbReference>
<dbReference type="RefSeq" id="WP_027266339.1">
    <property type="nucleotide sequence ID" value="NZ_LAIP01000041.1"/>
</dbReference>
<feature type="domain" description="Reverse transcriptase" evidence="1">
    <location>
        <begin position="58"/>
        <end position="327"/>
    </location>
</feature>
<dbReference type="InterPro" id="IPR000477">
    <property type="entry name" value="RT_dom"/>
</dbReference>
<dbReference type="SUPFAM" id="SSF56672">
    <property type="entry name" value="DNA/RNA polymerases"/>
    <property type="match status" value="1"/>
</dbReference>
<reference evidence="2" key="1">
    <citation type="journal article" date="2018" name="Genome Biol.">
        <title>SKESA: strategic k-mer extension for scrupulous assemblies.</title>
        <authorList>
            <person name="Souvorov A."/>
            <person name="Agarwala R."/>
            <person name="Lipman D.J."/>
        </authorList>
    </citation>
    <scope>NUCLEOTIDE SEQUENCE</scope>
    <source>
        <strain evidence="2">CL18-200174</strain>
    </source>
</reference>
<accession>A0AAN5T9L1</accession>
<proteinExistence type="predicted"/>
<name>A0AAN5T9L1_LEGPN</name>
<dbReference type="GO" id="GO:0003964">
    <property type="term" value="F:RNA-directed DNA polymerase activity"/>
    <property type="evidence" value="ECO:0007669"/>
    <property type="project" value="UniProtKB-KW"/>
</dbReference>
<dbReference type="InterPro" id="IPR043502">
    <property type="entry name" value="DNA/RNA_pol_sf"/>
</dbReference>
<dbReference type="AlphaFoldDB" id="A0AAN5T9L1"/>
<dbReference type="PROSITE" id="PS50878">
    <property type="entry name" value="RT_POL"/>
    <property type="match status" value="1"/>
</dbReference>
<keyword evidence="2" id="KW-0695">RNA-directed DNA polymerase</keyword>
<evidence type="ECO:0000313" key="3">
    <source>
        <dbReference type="Proteomes" id="UP000863577"/>
    </source>
</evidence>
<organism evidence="2 3">
    <name type="scientific">Legionella pneumophila</name>
    <dbReference type="NCBI Taxonomy" id="446"/>
    <lineage>
        <taxon>Bacteria</taxon>
        <taxon>Pseudomonadati</taxon>
        <taxon>Pseudomonadota</taxon>
        <taxon>Gammaproteobacteria</taxon>
        <taxon>Legionellales</taxon>
        <taxon>Legionellaceae</taxon>
        <taxon>Legionella</taxon>
    </lineage>
</organism>
<dbReference type="CDD" id="cd01646">
    <property type="entry name" value="RT_Bac_retron_I"/>
    <property type="match status" value="1"/>
</dbReference>
<evidence type="ECO:0000259" key="1">
    <source>
        <dbReference type="PROSITE" id="PS50878"/>
    </source>
</evidence>
<dbReference type="Pfam" id="PF00078">
    <property type="entry name" value="RVT_1"/>
    <property type="match status" value="1"/>
</dbReference>
<keyword evidence="2" id="KW-0548">Nucleotidyltransferase</keyword>
<evidence type="ECO:0000313" key="2">
    <source>
        <dbReference type="EMBL" id="HAU2395427.1"/>
    </source>
</evidence>
<keyword evidence="2" id="KW-0808">Transferase</keyword>
<protein>
    <submittedName>
        <fullName evidence="2">RNA-directed DNA polymerase</fullName>
    </submittedName>
</protein>
<gene>
    <name evidence="2" type="ORF">JBK99_03660</name>
</gene>